<feature type="region of interest" description="Disordered" evidence="1">
    <location>
        <begin position="1"/>
        <end position="181"/>
    </location>
</feature>
<dbReference type="OrthoDB" id="5399183at2759"/>
<proteinExistence type="predicted"/>
<organism evidence="2 3">
    <name type="scientific">Emericellopsis atlantica</name>
    <dbReference type="NCBI Taxonomy" id="2614577"/>
    <lineage>
        <taxon>Eukaryota</taxon>
        <taxon>Fungi</taxon>
        <taxon>Dikarya</taxon>
        <taxon>Ascomycota</taxon>
        <taxon>Pezizomycotina</taxon>
        <taxon>Sordariomycetes</taxon>
        <taxon>Hypocreomycetidae</taxon>
        <taxon>Hypocreales</taxon>
        <taxon>Bionectriaceae</taxon>
        <taxon>Emericellopsis</taxon>
    </lineage>
</organism>
<name>A0A9P7ZLP9_9HYPO</name>
<feature type="region of interest" description="Disordered" evidence="1">
    <location>
        <begin position="397"/>
        <end position="417"/>
    </location>
</feature>
<reference evidence="2" key="1">
    <citation type="journal article" date="2021" name="IMA Fungus">
        <title>Genomic characterization of three marine fungi, including Emericellopsis atlantica sp. nov. with signatures of a generalist lifestyle and marine biomass degradation.</title>
        <authorList>
            <person name="Hagestad O.C."/>
            <person name="Hou L."/>
            <person name="Andersen J.H."/>
            <person name="Hansen E.H."/>
            <person name="Altermark B."/>
            <person name="Li C."/>
            <person name="Kuhnert E."/>
            <person name="Cox R.J."/>
            <person name="Crous P.W."/>
            <person name="Spatafora J.W."/>
            <person name="Lail K."/>
            <person name="Amirebrahimi M."/>
            <person name="Lipzen A."/>
            <person name="Pangilinan J."/>
            <person name="Andreopoulos W."/>
            <person name="Hayes R.D."/>
            <person name="Ng V."/>
            <person name="Grigoriev I.V."/>
            <person name="Jackson S.A."/>
            <person name="Sutton T.D.S."/>
            <person name="Dobson A.D.W."/>
            <person name="Rama T."/>
        </authorList>
    </citation>
    <scope>NUCLEOTIDE SEQUENCE</scope>
    <source>
        <strain evidence="2">TS7</strain>
    </source>
</reference>
<feature type="compositionally biased region" description="Acidic residues" evidence="1">
    <location>
        <begin position="54"/>
        <end position="68"/>
    </location>
</feature>
<evidence type="ECO:0000256" key="1">
    <source>
        <dbReference type="SAM" id="MobiDB-lite"/>
    </source>
</evidence>
<feature type="compositionally biased region" description="Polar residues" evidence="1">
    <location>
        <begin position="442"/>
        <end position="451"/>
    </location>
</feature>
<feature type="region of interest" description="Disordered" evidence="1">
    <location>
        <begin position="283"/>
        <end position="311"/>
    </location>
</feature>
<feature type="region of interest" description="Disordered" evidence="1">
    <location>
        <begin position="431"/>
        <end position="451"/>
    </location>
</feature>
<accession>A0A9P7ZLP9</accession>
<feature type="region of interest" description="Disordered" evidence="1">
    <location>
        <begin position="509"/>
        <end position="566"/>
    </location>
</feature>
<dbReference type="GeneID" id="70294393"/>
<protein>
    <submittedName>
        <fullName evidence="2">Uncharacterized protein</fullName>
    </submittedName>
</protein>
<feature type="compositionally biased region" description="Low complexity" evidence="1">
    <location>
        <begin position="29"/>
        <end position="46"/>
    </location>
</feature>
<dbReference type="Proteomes" id="UP000887229">
    <property type="component" value="Unassembled WGS sequence"/>
</dbReference>
<dbReference type="RefSeq" id="XP_046118347.1">
    <property type="nucleotide sequence ID" value="XM_046263490.1"/>
</dbReference>
<comment type="caution">
    <text evidence="2">The sequence shown here is derived from an EMBL/GenBank/DDBJ whole genome shotgun (WGS) entry which is preliminary data.</text>
</comment>
<dbReference type="EMBL" id="MU251254">
    <property type="protein sequence ID" value="KAG9254423.1"/>
    <property type="molecule type" value="Genomic_DNA"/>
</dbReference>
<feature type="compositionally biased region" description="Acidic residues" evidence="1">
    <location>
        <begin position="164"/>
        <end position="180"/>
    </location>
</feature>
<dbReference type="AlphaFoldDB" id="A0A9P7ZLP9"/>
<evidence type="ECO:0000313" key="3">
    <source>
        <dbReference type="Proteomes" id="UP000887229"/>
    </source>
</evidence>
<gene>
    <name evidence="2" type="ORF">F5Z01DRAFT_655294</name>
</gene>
<sequence length="566" mass="62990">MPSPKTPKSRKAPPTTAIKIGKKGRRRSSTVSASTFDFSSSLSSADDNYSAVDDISDDEDDDEEDVTAVEERAMVGETTSSPGATRSLFDDDGSDNDGDDDDSNDEDEEEAEEEDDDDEGGAGLIPSSDESWEGLSPAQHEEIQQEDEELKWPIRKKSVHWASEEEDSSDDNDGENEDFFPDIFVLQSELDRNFRRRIEDEENSGSDYTDLDYEQYEEAMFQRVADRHATPRTPQQELQPAFEPTTCETIPESEEFIEGYNYDDDGSTTEEEDFEVRAPAAAAALHDHSNDDSSDDEQPARRSKGEPLSSRFNLQKYRKKPIALYNHETKRMMIFTPDRHHELGRIPDNPYLQPMLPDSPLEMNMDFSQYPLDLGNDATANNDLQLYGQLFPTSVSELESEHNAMDDQASSDLDGQEGDGFAFESYINLSEDSSDEEGDGQDATTPSRPVTAYSDANLSHINSRNVGAFRQHQANAQLMGTGATHDSIAFSGPLNSTTIRGIKSDRFDTAAAPLTPARRHKRQSSDMMRSPLDAVSQKRKASGETEGFNSHKKQKSISSEVAGLQL</sequence>
<evidence type="ECO:0000313" key="2">
    <source>
        <dbReference type="EMBL" id="KAG9254423.1"/>
    </source>
</evidence>
<keyword evidence="3" id="KW-1185">Reference proteome</keyword>
<feature type="compositionally biased region" description="Acidic residues" evidence="1">
    <location>
        <begin position="90"/>
        <end position="120"/>
    </location>
</feature>